<sequence length="122" mass="13014">MGIKPKGVTGAPSGTGKKEVVCEYCKKPKHTKDKCWKLHPSLVPIRFQKKNDSRKTGSVHAATSTDTEVEYASAQLAAMKAEYEKFGKMINQLEGVTSSSNPSGSPATTAFAHSGPEVSEGD</sequence>
<evidence type="ECO:0000256" key="1">
    <source>
        <dbReference type="SAM" id="MobiDB-lite"/>
    </source>
</evidence>
<evidence type="ECO:0000313" key="2">
    <source>
        <dbReference type="Proteomes" id="UP000189703"/>
    </source>
</evidence>
<dbReference type="AlphaFoldDB" id="A0A1U8Q2C9"/>
<name>A0A1U8Q2C9_NELNU</name>
<dbReference type="OrthoDB" id="1738167at2759"/>
<accession>A0A1U8Q2C9</accession>
<organism evidence="2 3">
    <name type="scientific">Nelumbo nucifera</name>
    <name type="common">Sacred lotus</name>
    <dbReference type="NCBI Taxonomy" id="4432"/>
    <lineage>
        <taxon>Eukaryota</taxon>
        <taxon>Viridiplantae</taxon>
        <taxon>Streptophyta</taxon>
        <taxon>Embryophyta</taxon>
        <taxon>Tracheophyta</taxon>
        <taxon>Spermatophyta</taxon>
        <taxon>Magnoliopsida</taxon>
        <taxon>Proteales</taxon>
        <taxon>Nelumbonaceae</taxon>
        <taxon>Nelumbo</taxon>
    </lineage>
</organism>
<dbReference type="RefSeq" id="XP_019052195.1">
    <property type="nucleotide sequence ID" value="XM_019196650.1"/>
</dbReference>
<protein>
    <submittedName>
        <fullName evidence="3">Uncharacterized protein LOC109114300</fullName>
    </submittedName>
</protein>
<feature type="compositionally biased region" description="Polar residues" evidence="1">
    <location>
        <begin position="95"/>
        <end position="108"/>
    </location>
</feature>
<keyword evidence="2" id="KW-1185">Reference proteome</keyword>
<dbReference type="GeneID" id="109114300"/>
<dbReference type="KEGG" id="nnu:109114300"/>
<evidence type="ECO:0000313" key="3">
    <source>
        <dbReference type="RefSeq" id="XP_019052195.1"/>
    </source>
</evidence>
<gene>
    <name evidence="3" type="primary">LOC109114300</name>
</gene>
<proteinExistence type="predicted"/>
<feature type="region of interest" description="Disordered" evidence="1">
    <location>
        <begin position="95"/>
        <end position="122"/>
    </location>
</feature>
<dbReference type="InParanoid" id="A0A1U8Q2C9"/>
<reference evidence="3" key="1">
    <citation type="submission" date="2025-08" db="UniProtKB">
        <authorList>
            <consortium name="RefSeq"/>
        </authorList>
    </citation>
    <scope>IDENTIFICATION</scope>
</reference>
<dbReference type="Proteomes" id="UP000189703">
    <property type="component" value="Unplaced"/>
</dbReference>